<organism evidence="1 2">
    <name type="scientific">Bacillus phage CAM003</name>
    <dbReference type="NCBI Taxonomy" id="1486657"/>
    <lineage>
        <taxon>Viruses</taxon>
        <taxon>Duplodnaviria</taxon>
        <taxon>Heunggongvirae</taxon>
        <taxon>Uroviricota</taxon>
        <taxon>Caudoviricetes</taxon>
        <taxon>Herelleviridae</taxon>
        <taxon>Bastillevirinae</taxon>
        <taxon>Bastillevirus</taxon>
        <taxon>Bastillevirus CAM003</taxon>
    </lineage>
</organism>
<evidence type="ECO:0000313" key="1">
    <source>
        <dbReference type="EMBL" id="AHZ09692.1"/>
    </source>
</evidence>
<protein>
    <submittedName>
        <fullName evidence="1">Uncharacterized protein</fullName>
    </submittedName>
</protein>
<proteinExistence type="predicted"/>
<reference evidence="2" key="1">
    <citation type="submission" date="2014-09" db="EMBL/GenBank/DDBJ databases">
        <authorList>
            <person name="Sauder A.B."/>
            <person name="McKenzie Q.R."/>
            <person name="Temple L.M."/>
            <person name="Alexis B.K."/>
            <person name="Al-Atrache Z."/>
            <person name="Lewis L.O."/>
            <person name="Loesser-Casey K.E."/>
            <person name="Mitchell K.J."/>
        </authorList>
    </citation>
    <scope>NUCLEOTIDE SEQUENCE [LARGE SCALE GENOMIC DNA]</scope>
</reference>
<sequence>MKQCTKCRGRHSNYGGLCTRCKNNKSSSYGSSKNSYGSSNNSYGSMNNYDYAHDTNTCYNDDYSPSYGGDSYDNTTYCD</sequence>
<name>A0A024B031_9CAUD</name>
<dbReference type="KEGG" id="vg:19526558"/>
<accession>A0A024B031</accession>
<dbReference type="EMBL" id="KJ489397">
    <property type="protein sequence ID" value="AHZ09692.1"/>
    <property type="molecule type" value="Genomic_DNA"/>
</dbReference>
<evidence type="ECO:0000313" key="2">
    <source>
        <dbReference type="Proteomes" id="UP000026902"/>
    </source>
</evidence>
<dbReference type="GeneID" id="19526558"/>
<dbReference type="RefSeq" id="YP_009037158.1">
    <property type="nucleotide sequence ID" value="NC_024216.1"/>
</dbReference>
<keyword evidence="2" id="KW-1185">Reference proteome</keyword>
<dbReference type="Proteomes" id="UP000026902">
    <property type="component" value="Segment"/>
</dbReference>